<keyword evidence="1" id="KW-0732">Signal</keyword>
<dbReference type="Pfam" id="PF18962">
    <property type="entry name" value="Por_Secre_tail"/>
    <property type="match status" value="1"/>
</dbReference>
<proteinExistence type="predicted"/>
<sequence length="349" mass="36847">MKALYSPLLHRGWLTGLGLLAGMLTAQAQNLNFGTGSAAMSTGTFTSLGTTGTAIVVGDDDDDNSAAQNIGFTFGYNGQAFTQFVLNTNGALKLGSTPPSADFEYFEASTDPDDVNMLFPFHVDLVAASATTSFRSATTGTAPNRVCTIEWSGMREYFPAGSATQFTNFSFQVKLYETTNAIEFVYGPATAGTPDVGFAAVGLKGSGPAAGQVLLATKPETAAATTATFQTTNYTTQAFDYTTTTLPAPGFTFRFTPTVTALQDAQLARAISVFPNPSAGSFTLKVQAAGAQQSLQVEVLNQLGQRVYATTARDNFRTELNLEQLAAGMYQLKVSRGNGFAVSRISIQK</sequence>
<evidence type="ECO:0000259" key="2">
    <source>
        <dbReference type="Pfam" id="PF18962"/>
    </source>
</evidence>
<dbReference type="NCBIfam" id="TIGR04183">
    <property type="entry name" value="Por_Secre_tail"/>
    <property type="match status" value="1"/>
</dbReference>
<dbReference type="RefSeq" id="WP_126696317.1">
    <property type="nucleotide sequence ID" value="NZ_RXOF01000023.1"/>
</dbReference>
<feature type="chain" id="PRO_5018725746" evidence="1">
    <location>
        <begin position="29"/>
        <end position="349"/>
    </location>
</feature>
<evidence type="ECO:0000313" key="3">
    <source>
        <dbReference type="EMBL" id="RTQ45002.1"/>
    </source>
</evidence>
<feature type="signal peptide" evidence="1">
    <location>
        <begin position="1"/>
        <end position="28"/>
    </location>
</feature>
<comment type="caution">
    <text evidence="3">The sequence shown here is derived from an EMBL/GenBank/DDBJ whole genome shotgun (WGS) entry which is preliminary data.</text>
</comment>
<dbReference type="InterPro" id="IPR026444">
    <property type="entry name" value="Secre_tail"/>
</dbReference>
<gene>
    <name evidence="3" type="ORF">EJV47_26915</name>
</gene>
<feature type="domain" description="Secretion system C-terminal sorting" evidence="2">
    <location>
        <begin position="273"/>
        <end position="347"/>
    </location>
</feature>
<keyword evidence="4" id="KW-1185">Reference proteome</keyword>
<evidence type="ECO:0000256" key="1">
    <source>
        <dbReference type="SAM" id="SignalP"/>
    </source>
</evidence>
<accession>A0A3S0JCV2</accession>
<dbReference type="AlphaFoldDB" id="A0A3S0JCV2"/>
<organism evidence="3 4">
    <name type="scientific">Hymenobacter gummosus</name>
    <dbReference type="NCBI Taxonomy" id="1776032"/>
    <lineage>
        <taxon>Bacteria</taxon>
        <taxon>Pseudomonadati</taxon>
        <taxon>Bacteroidota</taxon>
        <taxon>Cytophagia</taxon>
        <taxon>Cytophagales</taxon>
        <taxon>Hymenobacteraceae</taxon>
        <taxon>Hymenobacter</taxon>
    </lineage>
</organism>
<dbReference type="OrthoDB" id="617614at2"/>
<evidence type="ECO:0000313" key="4">
    <source>
        <dbReference type="Proteomes" id="UP000282184"/>
    </source>
</evidence>
<reference evidence="3 4" key="1">
    <citation type="submission" date="2018-12" db="EMBL/GenBank/DDBJ databases">
        <title>Hymenobacter gummosus sp. nov., isolated from a spring.</title>
        <authorList>
            <person name="Nie L."/>
        </authorList>
    </citation>
    <scope>NUCLEOTIDE SEQUENCE [LARGE SCALE GENOMIC DNA]</scope>
    <source>
        <strain evidence="3 4">KCTC 52166</strain>
    </source>
</reference>
<name>A0A3S0JCV2_9BACT</name>
<dbReference type="Proteomes" id="UP000282184">
    <property type="component" value="Unassembled WGS sequence"/>
</dbReference>
<dbReference type="EMBL" id="RXOF01000023">
    <property type="protein sequence ID" value="RTQ45002.1"/>
    <property type="molecule type" value="Genomic_DNA"/>
</dbReference>
<protein>
    <submittedName>
        <fullName evidence="3">T9SS type A sorting domain-containing protein</fullName>
    </submittedName>
</protein>